<dbReference type="EMBL" id="MSFK01000020">
    <property type="protein sequence ID" value="PWY81705.1"/>
    <property type="molecule type" value="Genomic_DNA"/>
</dbReference>
<gene>
    <name evidence="1" type="ORF">BO94DRAFT_547970</name>
</gene>
<dbReference type="OrthoDB" id="3200925at2759"/>
<evidence type="ECO:0000313" key="2">
    <source>
        <dbReference type="Proteomes" id="UP000246702"/>
    </source>
</evidence>
<accession>A0A317W741</accession>
<sequence length="103" mass="11982">MTFTEHIVYWDVKPFDDWFEPSDAFTAQTGITHWAVSSESRSGIYRYILWIFLESGASGFGRDYRFVDESGDTYCLTCWTDGNHSLNYNSDKPNIVRVFAEDK</sequence>
<protein>
    <submittedName>
        <fullName evidence="1">Uncharacterized protein</fullName>
    </submittedName>
</protein>
<proteinExistence type="predicted"/>
<dbReference type="Proteomes" id="UP000246702">
    <property type="component" value="Unassembled WGS sequence"/>
</dbReference>
<dbReference type="RefSeq" id="XP_025465773.1">
    <property type="nucleotide sequence ID" value="XM_025613367.1"/>
</dbReference>
<name>A0A317W741_9EURO</name>
<dbReference type="GeneID" id="37115510"/>
<reference evidence="1 2" key="1">
    <citation type="submission" date="2016-12" db="EMBL/GenBank/DDBJ databases">
        <title>The genomes of Aspergillus section Nigri reveals drivers in fungal speciation.</title>
        <authorList>
            <consortium name="DOE Joint Genome Institute"/>
            <person name="Vesth T.C."/>
            <person name="Nybo J."/>
            <person name="Theobald S."/>
            <person name="Brandl J."/>
            <person name="Frisvad J.C."/>
            <person name="Nielsen K.F."/>
            <person name="Lyhne E.K."/>
            <person name="Kogle M.E."/>
            <person name="Kuo A."/>
            <person name="Riley R."/>
            <person name="Clum A."/>
            <person name="Nolan M."/>
            <person name="Lipzen A."/>
            <person name="Salamov A."/>
            <person name="Henrissat B."/>
            <person name="Wiebenga A."/>
            <person name="De Vries R.P."/>
            <person name="Grigoriev I.V."/>
            <person name="Mortensen U.H."/>
            <person name="Andersen M.R."/>
            <person name="Baker S.E."/>
        </authorList>
    </citation>
    <scope>NUCLEOTIDE SEQUENCE [LARGE SCALE GENOMIC DNA]</scope>
    <source>
        <strain evidence="1 2">CBS 115572</strain>
    </source>
</reference>
<keyword evidence="2" id="KW-1185">Reference proteome</keyword>
<evidence type="ECO:0000313" key="1">
    <source>
        <dbReference type="EMBL" id="PWY81705.1"/>
    </source>
</evidence>
<organism evidence="1 2">
    <name type="scientific">Aspergillus sclerotioniger CBS 115572</name>
    <dbReference type="NCBI Taxonomy" id="1450535"/>
    <lineage>
        <taxon>Eukaryota</taxon>
        <taxon>Fungi</taxon>
        <taxon>Dikarya</taxon>
        <taxon>Ascomycota</taxon>
        <taxon>Pezizomycotina</taxon>
        <taxon>Eurotiomycetes</taxon>
        <taxon>Eurotiomycetidae</taxon>
        <taxon>Eurotiales</taxon>
        <taxon>Aspergillaceae</taxon>
        <taxon>Aspergillus</taxon>
        <taxon>Aspergillus subgen. Circumdati</taxon>
    </lineage>
</organism>
<dbReference type="AlphaFoldDB" id="A0A317W741"/>
<comment type="caution">
    <text evidence="1">The sequence shown here is derived from an EMBL/GenBank/DDBJ whole genome shotgun (WGS) entry which is preliminary data.</text>
</comment>